<name>A0A2J6R548_HYAVF</name>
<evidence type="ECO:0000313" key="5">
    <source>
        <dbReference type="EMBL" id="PMD33632.1"/>
    </source>
</evidence>
<dbReference type="AlphaFoldDB" id="A0A2J6R548"/>
<evidence type="ECO:0000313" key="6">
    <source>
        <dbReference type="Proteomes" id="UP000235786"/>
    </source>
</evidence>
<evidence type="ECO:0000256" key="2">
    <source>
        <dbReference type="ARBA" id="ARBA00022729"/>
    </source>
</evidence>
<evidence type="ECO:0008006" key="7">
    <source>
        <dbReference type="Google" id="ProtNLM"/>
    </source>
</evidence>
<dbReference type="OrthoDB" id="10264374at2759"/>
<keyword evidence="6" id="KW-1185">Reference proteome</keyword>
<sequence length="261" mass="25218">MLFFLCMLSCATFASAQITLGSASTFGVLSQTSVTNTGPTGIDGDLGTGGTSITGFPPGTFTGNEFIGNQADNPLRDAQAAYNDLAALGGATVLTGGLGGLVLAPGTYSFSTSAAITGTLTLAGTGSSTDAWYFQIGTSLITSAGSSVLITGGGLACSVFWQVGTSATLGAGSSFSGNILAGASVTLNTAAVSNGGVFALGATVTMDTNVVNLQTCPVASSSSTPGGSPTPSVSTSSSASISVTTTSSSLSSSASLSITSR</sequence>
<dbReference type="STRING" id="1149755.A0A2J6R548"/>
<dbReference type="InterPro" id="IPR021884">
    <property type="entry name" value="Ice-bd_prot"/>
</dbReference>
<evidence type="ECO:0000256" key="1">
    <source>
        <dbReference type="ARBA" id="ARBA00005445"/>
    </source>
</evidence>
<organism evidence="5 6">
    <name type="scientific">Hyaloscypha variabilis (strain UAMH 11265 / GT02V1 / F)</name>
    <name type="common">Meliniomyces variabilis</name>
    <dbReference type="NCBI Taxonomy" id="1149755"/>
    <lineage>
        <taxon>Eukaryota</taxon>
        <taxon>Fungi</taxon>
        <taxon>Dikarya</taxon>
        <taxon>Ascomycota</taxon>
        <taxon>Pezizomycotina</taxon>
        <taxon>Leotiomycetes</taxon>
        <taxon>Helotiales</taxon>
        <taxon>Hyaloscyphaceae</taxon>
        <taxon>Hyaloscypha</taxon>
        <taxon>Hyaloscypha variabilis</taxon>
    </lineage>
</organism>
<dbReference type="EMBL" id="KZ613955">
    <property type="protein sequence ID" value="PMD33632.1"/>
    <property type="molecule type" value="Genomic_DNA"/>
</dbReference>
<dbReference type="Pfam" id="PF11999">
    <property type="entry name" value="Ice_binding"/>
    <property type="match status" value="1"/>
</dbReference>
<evidence type="ECO:0000256" key="4">
    <source>
        <dbReference type="SAM" id="SignalP"/>
    </source>
</evidence>
<comment type="similarity">
    <text evidence="1">Belongs to the ice-binding protein family.</text>
</comment>
<dbReference type="Proteomes" id="UP000235786">
    <property type="component" value="Unassembled WGS sequence"/>
</dbReference>
<feature type="region of interest" description="Disordered" evidence="3">
    <location>
        <begin position="219"/>
        <end position="261"/>
    </location>
</feature>
<evidence type="ECO:0000256" key="3">
    <source>
        <dbReference type="SAM" id="MobiDB-lite"/>
    </source>
</evidence>
<gene>
    <name evidence="5" type="ORF">L207DRAFT_589189</name>
</gene>
<keyword evidence="2 4" id="KW-0732">Signal</keyword>
<accession>A0A2J6R548</accession>
<feature type="compositionally biased region" description="Low complexity" evidence="3">
    <location>
        <begin position="220"/>
        <end position="261"/>
    </location>
</feature>
<feature type="chain" id="PRO_5014463508" description="Antifreeze protein" evidence="4">
    <location>
        <begin position="17"/>
        <end position="261"/>
    </location>
</feature>
<proteinExistence type="inferred from homology"/>
<protein>
    <recommendedName>
        <fullName evidence="7">Antifreeze protein</fullName>
    </recommendedName>
</protein>
<feature type="signal peptide" evidence="4">
    <location>
        <begin position="1"/>
        <end position="16"/>
    </location>
</feature>
<reference evidence="5 6" key="1">
    <citation type="submission" date="2016-04" db="EMBL/GenBank/DDBJ databases">
        <title>A degradative enzymes factory behind the ericoid mycorrhizal symbiosis.</title>
        <authorList>
            <consortium name="DOE Joint Genome Institute"/>
            <person name="Martino E."/>
            <person name="Morin E."/>
            <person name="Grelet G."/>
            <person name="Kuo A."/>
            <person name="Kohler A."/>
            <person name="Daghino S."/>
            <person name="Barry K."/>
            <person name="Choi C."/>
            <person name="Cichocki N."/>
            <person name="Clum A."/>
            <person name="Copeland A."/>
            <person name="Hainaut M."/>
            <person name="Haridas S."/>
            <person name="Labutti K."/>
            <person name="Lindquist E."/>
            <person name="Lipzen A."/>
            <person name="Khouja H.-R."/>
            <person name="Murat C."/>
            <person name="Ohm R."/>
            <person name="Olson A."/>
            <person name="Spatafora J."/>
            <person name="Veneault-Fourrey C."/>
            <person name="Henrissat B."/>
            <person name="Grigoriev I."/>
            <person name="Martin F."/>
            <person name="Perotto S."/>
        </authorList>
    </citation>
    <scope>NUCLEOTIDE SEQUENCE [LARGE SCALE GENOMIC DNA]</scope>
    <source>
        <strain evidence="5 6">F</strain>
    </source>
</reference>